<proteinExistence type="inferred from homology"/>
<keyword evidence="3" id="KW-0677">Repeat</keyword>
<dbReference type="PANTHER" id="PTHR19338">
    <property type="entry name" value="TRANSLOCASE OF INNER MITOCHONDRIAL MEMBRANE 13 HOMOLOG"/>
    <property type="match status" value="1"/>
</dbReference>
<name>A0A0A9BPM1_ARUDO</name>
<keyword evidence="6" id="KW-0175">Coiled coil</keyword>
<dbReference type="GO" id="GO:0000166">
    <property type="term" value="F:nucleotide binding"/>
    <property type="evidence" value="ECO:0007669"/>
    <property type="project" value="UniProtKB-KW"/>
</dbReference>
<accession>A0A0A9BPM1</accession>
<evidence type="ECO:0000256" key="1">
    <source>
        <dbReference type="ARBA" id="ARBA00008894"/>
    </source>
</evidence>
<keyword evidence="5" id="KW-0611">Plant defense</keyword>
<dbReference type="AlphaFoldDB" id="A0A0A9BPM1"/>
<dbReference type="Gene3D" id="1.20.5.4130">
    <property type="match status" value="1"/>
</dbReference>
<evidence type="ECO:0000256" key="5">
    <source>
        <dbReference type="ARBA" id="ARBA00022821"/>
    </source>
</evidence>
<dbReference type="GO" id="GO:0006952">
    <property type="term" value="P:defense response"/>
    <property type="evidence" value="ECO:0007669"/>
    <property type="project" value="UniProtKB-KW"/>
</dbReference>
<feature type="domain" description="Disease resistance N-terminal" evidence="7">
    <location>
        <begin position="12"/>
        <end position="92"/>
    </location>
</feature>
<keyword evidence="4" id="KW-0547">Nucleotide-binding</keyword>
<evidence type="ECO:0000313" key="8">
    <source>
        <dbReference type="EMBL" id="JAD63140.1"/>
    </source>
</evidence>
<dbReference type="InterPro" id="IPR038005">
    <property type="entry name" value="RX-like_CC"/>
</dbReference>
<protein>
    <recommendedName>
        <fullName evidence="7">Disease resistance N-terminal domain-containing protein</fullName>
    </recommendedName>
</protein>
<dbReference type="Pfam" id="PF18052">
    <property type="entry name" value="Rx_N"/>
    <property type="match status" value="1"/>
</dbReference>
<reference evidence="8" key="2">
    <citation type="journal article" date="2015" name="Data Brief">
        <title>Shoot transcriptome of the giant reed, Arundo donax.</title>
        <authorList>
            <person name="Barrero R.A."/>
            <person name="Guerrero F.D."/>
            <person name="Moolhuijzen P."/>
            <person name="Goolsby J.A."/>
            <person name="Tidwell J."/>
            <person name="Bellgard S.E."/>
            <person name="Bellgard M.I."/>
        </authorList>
    </citation>
    <scope>NUCLEOTIDE SEQUENCE</scope>
    <source>
        <tissue evidence="8">Shoot tissue taken approximately 20 cm above the soil surface</tissue>
    </source>
</reference>
<sequence>MAGETESALMGVMNLILGRLSTLLERKDARLKGVHRQIAFLRDELRSMTTALEMLSELEEASPQVKEWMSQLRELSYDVEDCIEIFIHHLGRVDTVAC</sequence>
<keyword evidence="2" id="KW-0433">Leucine-rich repeat</keyword>
<reference evidence="8" key="1">
    <citation type="submission" date="2014-09" db="EMBL/GenBank/DDBJ databases">
        <authorList>
            <person name="Magalhaes I.L.F."/>
            <person name="Oliveira U."/>
            <person name="Santos F.R."/>
            <person name="Vidigal T.H.D.A."/>
            <person name="Brescovit A.D."/>
            <person name="Santos A.J."/>
        </authorList>
    </citation>
    <scope>NUCLEOTIDE SEQUENCE</scope>
    <source>
        <tissue evidence="8">Shoot tissue taken approximately 20 cm above the soil surface</tissue>
    </source>
</reference>
<evidence type="ECO:0000256" key="2">
    <source>
        <dbReference type="ARBA" id="ARBA00022614"/>
    </source>
</evidence>
<dbReference type="EMBL" id="GBRH01234755">
    <property type="protein sequence ID" value="JAD63140.1"/>
    <property type="molecule type" value="Transcribed_RNA"/>
</dbReference>
<organism evidence="8">
    <name type="scientific">Arundo donax</name>
    <name type="common">Giant reed</name>
    <name type="synonym">Donax arundinaceus</name>
    <dbReference type="NCBI Taxonomy" id="35708"/>
    <lineage>
        <taxon>Eukaryota</taxon>
        <taxon>Viridiplantae</taxon>
        <taxon>Streptophyta</taxon>
        <taxon>Embryophyta</taxon>
        <taxon>Tracheophyta</taxon>
        <taxon>Spermatophyta</taxon>
        <taxon>Magnoliopsida</taxon>
        <taxon>Liliopsida</taxon>
        <taxon>Poales</taxon>
        <taxon>Poaceae</taxon>
        <taxon>PACMAD clade</taxon>
        <taxon>Arundinoideae</taxon>
        <taxon>Arundineae</taxon>
        <taxon>Arundo</taxon>
    </lineage>
</organism>
<dbReference type="InterPro" id="IPR041118">
    <property type="entry name" value="Rx_N"/>
</dbReference>
<evidence type="ECO:0000256" key="6">
    <source>
        <dbReference type="SAM" id="Coils"/>
    </source>
</evidence>
<evidence type="ECO:0000259" key="7">
    <source>
        <dbReference type="Pfam" id="PF18052"/>
    </source>
</evidence>
<dbReference type="PANTHER" id="PTHR19338:SF45">
    <property type="entry name" value="RX N-TERMINAL DOMAIN-CONTAINING PROTEIN"/>
    <property type="match status" value="1"/>
</dbReference>
<evidence type="ECO:0000256" key="3">
    <source>
        <dbReference type="ARBA" id="ARBA00022737"/>
    </source>
</evidence>
<dbReference type="CDD" id="cd14798">
    <property type="entry name" value="RX-CC_like"/>
    <property type="match status" value="1"/>
</dbReference>
<comment type="similarity">
    <text evidence="1">Belongs to the disease resistance NB-LRR family.</text>
</comment>
<feature type="coiled-coil region" evidence="6">
    <location>
        <begin position="24"/>
        <end position="58"/>
    </location>
</feature>
<evidence type="ECO:0000256" key="4">
    <source>
        <dbReference type="ARBA" id="ARBA00022741"/>
    </source>
</evidence>